<feature type="region of interest" description="Disordered" evidence="7">
    <location>
        <begin position="704"/>
        <end position="870"/>
    </location>
</feature>
<dbReference type="PROSITE" id="PS50067">
    <property type="entry name" value="KINESIN_MOTOR_2"/>
    <property type="match status" value="1"/>
</dbReference>
<feature type="compositionally biased region" description="Low complexity" evidence="7">
    <location>
        <begin position="849"/>
        <end position="861"/>
    </location>
</feature>
<dbReference type="OMA" id="VYNVNRH"/>
<feature type="compositionally biased region" description="Low complexity" evidence="7">
    <location>
        <begin position="888"/>
        <end position="900"/>
    </location>
</feature>
<feature type="region of interest" description="Disordered" evidence="7">
    <location>
        <begin position="888"/>
        <end position="921"/>
    </location>
</feature>
<dbReference type="InterPro" id="IPR027640">
    <property type="entry name" value="Kinesin-like_fam"/>
</dbReference>
<keyword evidence="10" id="KW-1185">Reference proteome</keyword>
<dbReference type="STRING" id="441959.B8MEE4"/>
<evidence type="ECO:0000256" key="7">
    <source>
        <dbReference type="SAM" id="MobiDB-lite"/>
    </source>
</evidence>
<dbReference type="PROSITE" id="PS00411">
    <property type="entry name" value="KINESIN_MOTOR_1"/>
    <property type="match status" value="1"/>
</dbReference>
<dbReference type="Proteomes" id="UP000001745">
    <property type="component" value="Unassembled WGS sequence"/>
</dbReference>
<dbReference type="FunCoup" id="B8MEE4">
    <property type="interactions" value="103"/>
</dbReference>
<dbReference type="AlphaFoldDB" id="B8MEE4"/>
<feature type="region of interest" description="Disordered" evidence="7">
    <location>
        <begin position="982"/>
        <end position="1006"/>
    </location>
</feature>
<evidence type="ECO:0000313" key="9">
    <source>
        <dbReference type="EMBL" id="EED16571.1"/>
    </source>
</evidence>
<accession>B8MEE4</accession>
<evidence type="ECO:0000313" key="10">
    <source>
        <dbReference type="Proteomes" id="UP000001745"/>
    </source>
</evidence>
<comment type="similarity">
    <text evidence="6">Belongs to the TRAFAC class myosin-kinesin ATPase superfamily. Kinesin family.</text>
</comment>
<dbReference type="SUPFAM" id="SSF52540">
    <property type="entry name" value="P-loop containing nucleoside triphosphate hydrolases"/>
    <property type="match status" value="1"/>
</dbReference>
<dbReference type="GO" id="GO:0005874">
    <property type="term" value="C:microtubule"/>
    <property type="evidence" value="ECO:0007669"/>
    <property type="project" value="UniProtKB-KW"/>
</dbReference>
<keyword evidence="1" id="KW-0493">Microtubule</keyword>
<organism evidence="9 10">
    <name type="scientific">Talaromyces stipitatus (strain ATCC 10500 / CBS 375.48 / QM 6759 / NRRL 1006)</name>
    <name type="common">Penicillium stipitatum</name>
    <dbReference type="NCBI Taxonomy" id="441959"/>
    <lineage>
        <taxon>Eukaryota</taxon>
        <taxon>Fungi</taxon>
        <taxon>Dikarya</taxon>
        <taxon>Ascomycota</taxon>
        <taxon>Pezizomycotina</taxon>
        <taxon>Eurotiomycetes</taxon>
        <taxon>Eurotiomycetidae</taxon>
        <taxon>Eurotiales</taxon>
        <taxon>Trichocomaceae</taxon>
        <taxon>Talaromyces</taxon>
        <taxon>Talaromyces sect. Talaromyces</taxon>
    </lineage>
</organism>
<dbReference type="OrthoDB" id="3176171at2759"/>
<evidence type="ECO:0000256" key="4">
    <source>
        <dbReference type="ARBA" id="ARBA00023054"/>
    </source>
</evidence>
<name>B8MEE4_TALSN</name>
<dbReference type="EMBL" id="EQ962656">
    <property type="protein sequence ID" value="EED16571.1"/>
    <property type="molecule type" value="Genomic_DNA"/>
</dbReference>
<dbReference type="GO" id="GO:0007018">
    <property type="term" value="P:microtubule-based movement"/>
    <property type="evidence" value="ECO:0007669"/>
    <property type="project" value="InterPro"/>
</dbReference>
<evidence type="ECO:0000256" key="6">
    <source>
        <dbReference type="PROSITE-ProRule" id="PRU00283"/>
    </source>
</evidence>
<evidence type="ECO:0000256" key="3">
    <source>
        <dbReference type="ARBA" id="ARBA00022840"/>
    </source>
</evidence>
<dbReference type="InterPro" id="IPR027417">
    <property type="entry name" value="P-loop_NTPase"/>
</dbReference>
<dbReference type="PANTHER" id="PTHR47968">
    <property type="entry name" value="CENTROMERE PROTEIN E"/>
    <property type="match status" value="1"/>
</dbReference>
<evidence type="ECO:0000256" key="2">
    <source>
        <dbReference type="ARBA" id="ARBA00022741"/>
    </source>
</evidence>
<feature type="region of interest" description="Disordered" evidence="7">
    <location>
        <begin position="640"/>
        <end position="659"/>
    </location>
</feature>
<gene>
    <name evidence="9" type="ORF">TSTA_016490</name>
</gene>
<dbReference type="GeneID" id="8106422"/>
<dbReference type="Gene3D" id="3.40.850.10">
    <property type="entry name" value="Kinesin motor domain"/>
    <property type="match status" value="1"/>
</dbReference>
<keyword evidence="3 6" id="KW-0067">ATP-binding</keyword>
<dbReference type="Gene3D" id="1.20.58.60">
    <property type="match status" value="1"/>
</dbReference>
<dbReference type="HOGENOM" id="CLU_001485_21_1_1"/>
<proteinExistence type="inferred from homology"/>
<dbReference type="PRINTS" id="PR00380">
    <property type="entry name" value="KINESINHEAVY"/>
</dbReference>
<dbReference type="GO" id="GO:0008017">
    <property type="term" value="F:microtubule binding"/>
    <property type="evidence" value="ECO:0007669"/>
    <property type="project" value="InterPro"/>
</dbReference>
<dbReference type="PhylomeDB" id="B8MEE4"/>
<reference evidence="10" key="1">
    <citation type="journal article" date="2015" name="Genome Announc.">
        <title>Genome sequence of the AIDS-associated pathogen Penicillium marneffei (ATCC18224) and its near taxonomic relative Talaromyces stipitatus (ATCC10500).</title>
        <authorList>
            <person name="Nierman W.C."/>
            <person name="Fedorova-Abrams N.D."/>
            <person name="Andrianopoulos A."/>
        </authorList>
    </citation>
    <scope>NUCLEOTIDE SEQUENCE [LARGE SCALE GENOMIC DNA]</scope>
    <source>
        <strain evidence="10">ATCC 10500 / CBS 375.48 / QM 6759 / NRRL 1006</strain>
    </source>
</reference>
<feature type="domain" description="Kinesin motor" evidence="8">
    <location>
        <begin position="9"/>
        <end position="379"/>
    </location>
</feature>
<sequence length="1006" mass="111072">MAASSAASSISVTVRVRPFTIREAAQLSKSDETPLFLGDGSLAGVPSTPKLAQKGIRPVIKVVDDKCLVFDPPEDNPVQKFSRSVVPNGKRVKDQTFAFDRIFDENTTQAEVYEATTRGLLDSVLDGYNATVFAYGATGCGKTHTITGTAQQPGIIFLTMQELFERIEERKEEKVTEISLSYLEIYNETIRDLLVTGERKGLMLREDANQAVSVAGLSSHHPQNVQQVMDMIMRGNECRTMSPTEANATSSRSHAVLQINIAQKDRNADVKEPLTMATLSIIDLAGSERASATRNRGERLQEGANINKSLLALGSCINALCDPRKRNHIPYRNSKLTRLLKFSLGGNCKTVMIVCVSPSSQHFDETQNTLRYANRAKNIQTKVTRNVYNVNRHVKDFLVKIDEQMALINELKAQQKQYESIAFTKFRKQTEKKEAVVRESVARLRNAYENAAAERQEKATSMLKLRQVSRRIAMLSSWIAAFEEVCASCESETPMENLQAIRKSAQGILFELENTRHHFNQRISKNNWDRPINTALEHGIQQLKEFDISDNSDIANLTREAELLRANAEREMLSLVAEQDKAGDVSTVQMLLQAQFEIVSSIENIMQLTEAEAVEAGKKILHKMLTSCVASVSNVVKPDGKMPTIEMPPTPKADTSFRRRKSSLVAIAPKTLRPVTTIPPHVPTSPVKNTPRRRKLGIAKKGVSFTPVKPPVSKTSSKRAVRWKDDEEDGSLAEFEKTPQKANTSVVESSDEPTLPRISPIPRDIAVYGSKPDESLRSSSPIQPAPELVIPNKNNRFKTGFLSKKPDSPVPPTMTSLSSDEHSPLRSIENSSFLNRPTVERPSRIAVRSPSGSYLSSSPSSDNGKNSWKADKEDAMRINAAMRRISGSQFSGSTSSVPVSRAHRRRSPTATGNIGSSPPESALFSASEARRMVKSEKSHDFRPSVLGPRAVSVTKNSRRITMGGDLRPREVSLGSRDAVRLSMAPTSTSPESRFSLGPAIRGGALR</sequence>
<dbReference type="Pfam" id="PF00225">
    <property type="entry name" value="Kinesin"/>
    <property type="match status" value="1"/>
</dbReference>
<feature type="binding site" evidence="6">
    <location>
        <begin position="136"/>
        <end position="143"/>
    </location>
    <ligand>
        <name>ATP</name>
        <dbReference type="ChEBI" id="CHEBI:30616"/>
    </ligand>
</feature>
<protein>
    <submittedName>
        <fullName evidence="9">Kinesin family protein</fullName>
    </submittedName>
</protein>
<keyword evidence="2 6" id="KW-0547">Nucleotide-binding</keyword>
<evidence type="ECO:0000256" key="1">
    <source>
        <dbReference type="ARBA" id="ARBA00022701"/>
    </source>
</evidence>
<dbReference type="SMART" id="SM00129">
    <property type="entry name" value="KISc"/>
    <property type="match status" value="1"/>
</dbReference>
<feature type="compositionally biased region" description="Polar residues" evidence="7">
    <location>
        <begin position="908"/>
        <end position="919"/>
    </location>
</feature>
<dbReference type="GO" id="GO:0005524">
    <property type="term" value="F:ATP binding"/>
    <property type="evidence" value="ECO:0007669"/>
    <property type="project" value="UniProtKB-UniRule"/>
</dbReference>
<dbReference type="InParanoid" id="B8MEE4"/>
<evidence type="ECO:0000256" key="5">
    <source>
        <dbReference type="ARBA" id="ARBA00023175"/>
    </source>
</evidence>
<dbReference type="FunFam" id="3.40.850.10:FF:000053">
    <property type="entry name" value="Kinesin family"/>
    <property type="match status" value="1"/>
</dbReference>
<dbReference type="PANTHER" id="PTHR47968:SF13">
    <property type="entry name" value="KINESIN-LIKE PROTEIN KIF19 ISOFORM X1"/>
    <property type="match status" value="1"/>
</dbReference>
<keyword evidence="4" id="KW-0175">Coiled coil</keyword>
<dbReference type="InterPro" id="IPR001752">
    <property type="entry name" value="Kinesin_motor_dom"/>
</dbReference>
<keyword evidence="5 6" id="KW-0505">Motor protein</keyword>
<dbReference type="eggNOG" id="KOG0242">
    <property type="taxonomic scope" value="Eukaryota"/>
</dbReference>
<evidence type="ECO:0000259" key="8">
    <source>
        <dbReference type="PROSITE" id="PS50067"/>
    </source>
</evidence>
<dbReference type="CDD" id="cd01370">
    <property type="entry name" value="KISc_KIP3_like"/>
    <property type="match status" value="1"/>
</dbReference>
<dbReference type="InterPro" id="IPR036961">
    <property type="entry name" value="Kinesin_motor_dom_sf"/>
</dbReference>
<dbReference type="RefSeq" id="XP_002483805.1">
    <property type="nucleotide sequence ID" value="XM_002483760.1"/>
</dbReference>
<dbReference type="GO" id="GO:0003777">
    <property type="term" value="F:microtubule motor activity"/>
    <property type="evidence" value="ECO:0007669"/>
    <property type="project" value="InterPro"/>
</dbReference>
<dbReference type="InterPro" id="IPR019821">
    <property type="entry name" value="Kinesin_motor_CS"/>
</dbReference>
<dbReference type="VEuPathDB" id="FungiDB:TSTA_016490"/>